<dbReference type="AlphaFoldDB" id="A0A136Q4P6"/>
<gene>
    <name evidence="13" type="ORF">HMPREF3293_01544</name>
</gene>
<dbReference type="PIRSF" id="PIRSF000368">
    <property type="entry name" value="NrdG"/>
    <property type="match status" value="1"/>
</dbReference>
<dbReference type="STRING" id="626937.HMPREF3293_01544"/>
<comment type="similarity">
    <text evidence="3 12">Belongs to the organic radical-activating enzymes family.</text>
</comment>
<dbReference type="Gene3D" id="3.20.20.70">
    <property type="entry name" value="Aldolase class I"/>
    <property type="match status" value="1"/>
</dbReference>
<reference evidence="13 14" key="1">
    <citation type="submission" date="2016-02" db="EMBL/GenBank/DDBJ databases">
        <authorList>
            <person name="Wen L."/>
            <person name="He K."/>
            <person name="Yang H."/>
        </authorList>
    </citation>
    <scope>NUCLEOTIDE SEQUENCE [LARGE SCALE GENOMIC DNA]</scope>
    <source>
        <strain evidence="13 14">DSM 22607</strain>
    </source>
</reference>
<dbReference type="InterPro" id="IPR058240">
    <property type="entry name" value="rSAM_sf"/>
</dbReference>
<keyword evidence="14" id="KW-1185">Reference proteome</keyword>
<evidence type="ECO:0000256" key="1">
    <source>
        <dbReference type="ARBA" id="ARBA00001966"/>
    </source>
</evidence>
<evidence type="ECO:0000313" key="14">
    <source>
        <dbReference type="Proteomes" id="UP000070366"/>
    </source>
</evidence>
<dbReference type="KEGG" id="cmiu:B1H56_10625"/>
<evidence type="ECO:0000313" key="13">
    <source>
        <dbReference type="EMBL" id="KXK65620.1"/>
    </source>
</evidence>
<dbReference type="RefSeq" id="WP_066519524.1">
    <property type="nucleotide sequence ID" value="NZ_CABMOF010000002.1"/>
</dbReference>
<dbReference type="SFLD" id="SFLDF00299">
    <property type="entry name" value="anaerobic_ribonucleoside-triph"/>
    <property type="match status" value="1"/>
</dbReference>
<dbReference type="InterPro" id="IPR034457">
    <property type="entry name" value="Organic_radical-activating"/>
</dbReference>
<evidence type="ECO:0000256" key="10">
    <source>
        <dbReference type="ARBA" id="ARBA00023014"/>
    </source>
</evidence>
<keyword evidence="10" id="KW-0411">Iron-sulfur</keyword>
<name>A0A136Q4P6_9FIRM</name>
<comment type="catalytic activity">
    <reaction evidence="11">
        <text>glycyl-[protein] + reduced [flavodoxin] + S-adenosyl-L-methionine = glycin-2-yl radical-[protein] + semiquinone [flavodoxin] + 5'-deoxyadenosine + L-methionine + H(+)</text>
        <dbReference type="Rhea" id="RHEA:61976"/>
        <dbReference type="Rhea" id="RHEA-COMP:10622"/>
        <dbReference type="Rhea" id="RHEA-COMP:14480"/>
        <dbReference type="Rhea" id="RHEA-COMP:15993"/>
        <dbReference type="Rhea" id="RHEA-COMP:15994"/>
        <dbReference type="ChEBI" id="CHEBI:15378"/>
        <dbReference type="ChEBI" id="CHEBI:17319"/>
        <dbReference type="ChEBI" id="CHEBI:29947"/>
        <dbReference type="ChEBI" id="CHEBI:32722"/>
        <dbReference type="ChEBI" id="CHEBI:57618"/>
        <dbReference type="ChEBI" id="CHEBI:57844"/>
        <dbReference type="ChEBI" id="CHEBI:59789"/>
        <dbReference type="ChEBI" id="CHEBI:140311"/>
    </reaction>
</comment>
<dbReference type="SFLD" id="SFLDG01066">
    <property type="entry name" value="organic_radical-activating_enz"/>
    <property type="match status" value="1"/>
</dbReference>
<evidence type="ECO:0000256" key="9">
    <source>
        <dbReference type="ARBA" id="ARBA00023004"/>
    </source>
</evidence>
<accession>A0A136Q4P6</accession>
<keyword evidence="9" id="KW-0408">Iron</keyword>
<dbReference type="InterPro" id="IPR007197">
    <property type="entry name" value="rSAM"/>
</dbReference>
<dbReference type="EMBL" id="LSZW01000060">
    <property type="protein sequence ID" value="KXK65620.1"/>
    <property type="molecule type" value="Genomic_DNA"/>
</dbReference>
<evidence type="ECO:0000256" key="8">
    <source>
        <dbReference type="ARBA" id="ARBA00023002"/>
    </source>
</evidence>
<dbReference type="PANTHER" id="PTHR30352:SF2">
    <property type="entry name" value="ANAEROBIC RIBONUCLEOSIDE-TRIPHOSPHATE REDUCTASE-ACTIVATING PROTEIN"/>
    <property type="match status" value="1"/>
</dbReference>
<dbReference type="GO" id="GO:0046872">
    <property type="term" value="F:metal ion binding"/>
    <property type="evidence" value="ECO:0007669"/>
    <property type="project" value="UniProtKB-KW"/>
</dbReference>
<comment type="caution">
    <text evidence="13">The sequence shown here is derived from an EMBL/GenBank/DDBJ whole genome shotgun (WGS) entry which is preliminary data.</text>
</comment>
<dbReference type="SFLD" id="SFLDS00029">
    <property type="entry name" value="Radical_SAM"/>
    <property type="match status" value="1"/>
</dbReference>
<dbReference type="InterPro" id="IPR013785">
    <property type="entry name" value="Aldolase_TIM"/>
</dbReference>
<keyword evidence="8 12" id="KW-0560">Oxidoreductase</keyword>
<organism evidence="13 14">
    <name type="scientific">Christensenella minuta</name>
    <dbReference type="NCBI Taxonomy" id="626937"/>
    <lineage>
        <taxon>Bacteria</taxon>
        <taxon>Bacillati</taxon>
        <taxon>Bacillota</taxon>
        <taxon>Clostridia</taxon>
        <taxon>Christensenellales</taxon>
        <taxon>Christensenellaceae</taxon>
        <taxon>Christensenella</taxon>
    </lineage>
</organism>
<dbReference type="GO" id="GO:0043365">
    <property type="term" value="F:[formate-C-acetyltransferase]-activating enzyme activity"/>
    <property type="evidence" value="ECO:0007669"/>
    <property type="project" value="InterPro"/>
</dbReference>
<dbReference type="CDD" id="cd01335">
    <property type="entry name" value="Radical_SAM"/>
    <property type="match status" value="1"/>
</dbReference>
<evidence type="ECO:0000256" key="3">
    <source>
        <dbReference type="ARBA" id="ARBA00009777"/>
    </source>
</evidence>
<evidence type="ECO:0000256" key="2">
    <source>
        <dbReference type="ARBA" id="ARBA00003852"/>
    </source>
</evidence>
<dbReference type="SFLD" id="SFLDG01063">
    <property type="entry name" value="activating_enzymes__group_1"/>
    <property type="match status" value="1"/>
</dbReference>
<evidence type="ECO:0000256" key="5">
    <source>
        <dbReference type="ARBA" id="ARBA00022485"/>
    </source>
</evidence>
<protein>
    <recommendedName>
        <fullName evidence="4 12">Anaerobic ribonucleoside-triphosphate reductase-activating protein</fullName>
        <ecNumber evidence="12">1.97.1.-</ecNumber>
    </recommendedName>
</protein>
<dbReference type="Pfam" id="PF13353">
    <property type="entry name" value="Fer4_12"/>
    <property type="match status" value="1"/>
</dbReference>
<dbReference type="PATRIC" id="fig|626937.4.peg.1526"/>
<comment type="function">
    <text evidence="2 12">Activation of anaerobic ribonucleoside-triphosphate reductase under anaerobic conditions by generation of an organic free radical, using S-adenosylmethionine and reduced flavodoxin as cosubstrates to produce 5'-deoxy-adenosine.</text>
</comment>
<dbReference type="Proteomes" id="UP000070366">
    <property type="component" value="Unassembled WGS sequence"/>
</dbReference>
<dbReference type="InterPro" id="IPR001989">
    <property type="entry name" value="Radical_activat_CS"/>
</dbReference>
<evidence type="ECO:0000256" key="12">
    <source>
        <dbReference type="PIRNR" id="PIRNR000368"/>
    </source>
</evidence>
<dbReference type="EC" id="1.97.1.-" evidence="12"/>
<keyword evidence="7" id="KW-0479">Metal-binding</keyword>
<dbReference type="PANTHER" id="PTHR30352">
    <property type="entry name" value="PYRUVATE FORMATE-LYASE-ACTIVATING ENZYME"/>
    <property type="match status" value="1"/>
</dbReference>
<proteinExistence type="inferred from homology"/>
<evidence type="ECO:0000256" key="4">
    <source>
        <dbReference type="ARBA" id="ARBA00014281"/>
    </source>
</evidence>
<dbReference type="GO" id="GO:0004748">
    <property type="term" value="F:ribonucleoside-diphosphate reductase activity, thioredoxin disulfide as acceptor"/>
    <property type="evidence" value="ECO:0007669"/>
    <property type="project" value="TreeGrafter"/>
</dbReference>
<evidence type="ECO:0000256" key="11">
    <source>
        <dbReference type="ARBA" id="ARBA00047365"/>
    </source>
</evidence>
<evidence type="ECO:0000256" key="6">
    <source>
        <dbReference type="ARBA" id="ARBA00022691"/>
    </source>
</evidence>
<evidence type="ECO:0000256" key="7">
    <source>
        <dbReference type="ARBA" id="ARBA00022723"/>
    </source>
</evidence>
<dbReference type="GO" id="GO:0051539">
    <property type="term" value="F:4 iron, 4 sulfur cluster binding"/>
    <property type="evidence" value="ECO:0007669"/>
    <property type="project" value="UniProtKB-KW"/>
</dbReference>
<dbReference type="NCBIfam" id="TIGR02491">
    <property type="entry name" value="NrdG"/>
    <property type="match status" value="1"/>
</dbReference>
<dbReference type="SUPFAM" id="SSF102114">
    <property type="entry name" value="Radical SAM enzymes"/>
    <property type="match status" value="1"/>
</dbReference>
<comment type="cofactor">
    <cofactor evidence="1">
        <name>[4Fe-4S] cluster</name>
        <dbReference type="ChEBI" id="CHEBI:49883"/>
    </cofactor>
</comment>
<dbReference type="OrthoDB" id="9782387at2"/>
<dbReference type="PROSITE" id="PS01087">
    <property type="entry name" value="RADICAL_ACTIVATING"/>
    <property type="match status" value="1"/>
</dbReference>
<keyword evidence="6" id="KW-0949">S-adenosyl-L-methionine</keyword>
<keyword evidence="5" id="KW-0004">4Fe-4S</keyword>
<dbReference type="InterPro" id="IPR012837">
    <property type="entry name" value="NrdG"/>
</dbReference>
<sequence length="175" mass="20042">MYYADIKQYDVANGPGIRVSLFVSGCQHRCKDCFNPETWDFHYGTEFTEKTEEAVLSYLAPSYVKGLTLLGGDPLEPENRKALLPLMRRMQTEYPEKDVWCFTGYGFERDVLGVWADDPDMKEFLSYLDVLVDGEFVAALKNANLRFKGSENQRTILVSKSLKAGKTVLWDENQE</sequence>